<dbReference type="InterPro" id="IPR038492">
    <property type="entry name" value="GBBH-like_N_sf"/>
</dbReference>
<keyword evidence="1" id="KW-0479">Metal-binding</keyword>
<reference evidence="4 5" key="1">
    <citation type="submission" date="2016-12" db="EMBL/GenBank/DDBJ databases">
        <title>Study of bacterial adaptation to deep sea.</title>
        <authorList>
            <person name="Song J."/>
            <person name="Yoshizawa S."/>
            <person name="Kogure K."/>
        </authorList>
    </citation>
    <scope>NUCLEOTIDE SEQUENCE [LARGE SCALE GENOMIC DNA]</scope>
    <source>
        <strain evidence="4 5">SAORIC-165</strain>
    </source>
</reference>
<evidence type="ECO:0000259" key="3">
    <source>
        <dbReference type="Pfam" id="PF06155"/>
    </source>
</evidence>
<keyword evidence="5" id="KW-1185">Reference proteome</keyword>
<name>A0A2S7U2B3_9BACT</name>
<proteinExistence type="predicted"/>
<gene>
    <name evidence="4" type="ORF">BSZ32_11920</name>
</gene>
<organism evidence="4 5">
    <name type="scientific">Rubritalea profundi</name>
    <dbReference type="NCBI Taxonomy" id="1658618"/>
    <lineage>
        <taxon>Bacteria</taxon>
        <taxon>Pseudomonadati</taxon>
        <taxon>Verrucomicrobiota</taxon>
        <taxon>Verrucomicrobiia</taxon>
        <taxon>Verrucomicrobiales</taxon>
        <taxon>Rubritaleaceae</taxon>
        <taxon>Rubritalea</taxon>
    </lineage>
</organism>
<feature type="domain" description="Gamma-butyrobetaine hydroxylase-like N-terminal" evidence="3">
    <location>
        <begin position="12"/>
        <end position="94"/>
    </location>
</feature>
<dbReference type="EMBL" id="MQWA01000001">
    <property type="protein sequence ID" value="PQJ29129.1"/>
    <property type="molecule type" value="Genomic_DNA"/>
</dbReference>
<protein>
    <recommendedName>
        <fullName evidence="3">Gamma-butyrobetaine hydroxylase-like N-terminal domain-containing protein</fullName>
    </recommendedName>
</protein>
<dbReference type="Proteomes" id="UP000239907">
    <property type="component" value="Unassembled WGS sequence"/>
</dbReference>
<dbReference type="InterPro" id="IPR010376">
    <property type="entry name" value="GBBH-like_N"/>
</dbReference>
<dbReference type="Gene3D" id="3.30.2020.30">
    <property type="match status" value="1"/>
</dbReference>
<keyword evidence="2" id="KW-0408">Iron</keyword>
<dbReference type="Pfam" id="PF06155">
    <property type="entry name" value="GBBH-like_N"/>
    <property type="match status" value="1"/>
</dbReference>
<evidence type="ECO:0000256" key="1">
    <source>
        <dbReference type="ARBA" id="ARBA00022723"/>
    </source>
</evidence>
<dbReference type="AlphaFoldDB" id="A0A2S7U2B3"/>
<sequence>MLKLENIASIGDELALAWGDGLETYIKHDELRKACPCANCQGEPDALGRVVKPPVHYNEKSFTLVRWENVGGYAIAFHWADGHSTGIFSYEYLRKLGE</sequence>
<dbReference type="GO" id="GO:0046872">
    <property type="term" value="F:metal ion binding"/>
    <property type="evidence" value="ECO:0007669"/>
    <property type="project" value="UniProtKB-KW"/>
</dbReference>
<accession>A0A2S7U2B3</accession>
<comment type="caution">
    <text evidence="4">The sequence shown here is derived from an EMBL/GenBank/DDBJ whole genome shotgun (WGS) entry which is preliminary data.</text>
</comment>
<evidence type="ECO:0000313" key="4">
    <source>
        <dbReference type="EMBL" id="PQJ29129.1"/>
    </source>
</evidence>
<evidence type="ECO:0000256" key="2">
    <source>
        <dbReference type="ARBA" id="ARBA00023004"/>
    </source>
</evidence>
<evidence type="ECO:0000313" key="5">
    <source>
        <dbReference type="Proteomes" id="UP000239907"/>
    </source>
</evidence>
<dbReference type="RefSeq" id="WP_105043621.1">
    <property type="nucleotide sequence ID" value="NZ_MQWA01000001.1"/>
</dbReference>
<dbReference type="PANTHER" id="PTHR35303">
    <property type="entry name" value="OS02G0197800 PROTEIN"/>
    <property type="match status" value="1"/>
</dbReference>
<dbReference type="OrthoDB" id="9794178at2"/>